<keyword evidence="1" id="KW-0812">Transmembrane</keyword>
<sequence length="236" mass="27035">MGMLFILIYLLFIMIVVEISSVLLILSGLNEEIARFQAISMLTATGFTTKESELISRHPIRRNIAMFLILFGVFSLAVLISSISSLIEQNFRLPHVSLMAIGMILILTVMKNKMVMRLLRSKFQHHLRKEFELHELPVEEVLYTCENDMLKAISIGAQSKTVNQPLQSIFDPEEDMIVLFVQRGIEKIRHQCLKLIVQEGDVLFVYGSKSAIEAKFSFELDKMKEDMQSEEHAVEL</sequence>
<dbReference type="PROSITE" id="PS51202">
    <property type="entry name" value="RCK_C"/>
    <property type="match status" value="1"/>
</dbReference>
<evidence type="ECO:0000256" key="1">
    <source>
        <dbReference type="SAM" id="Phobius"/>
    </source>
</evidence>
<evidence type="ECO:0000313" key="4">
    <source>
        <dbReference type="Proteomes" id="UP000215509"/>
    </source>
</evidence>
<feature type="domain" description="RCK C-terminal" evidence="2">
    <location>
        <begin position="136"/>
        <end position="221"/>
    </location>
</feature>
<dbReference type="SUPFAM" id="SSF116726">
    <property type="entry name" value="TrkA C-terminal domain-like"/>
    <property type="match status" value="1"/>
</dbReference>
<evidence type="ECO:0000313" key="3">
    <source>
        <dbReference type="EMBL" id="OXM83434.1"/>
    </source>
</evidence>
<dbReference type="OrthoDB" id="369355at2"/>
<protein>
    <recommendedName>
        <fullName evidence="2">RCK C-terminal domain-containing protein</fullName>
    </recommendedName>
</protein>
<dbReference type="GO" id="GO:0008324">
    <property type="term" value="F:monoatomic cation transmembrane transporter activity"/>
    <property type="evidence" value="ECO:0007669"/>
    <property type="project" value="InterPro"/>
</dbReference>
<dbReference type="GO" id="GO:0006813">
    <property type="term" value="P:potassium ion transport"/>
    <property type="evidence" value="ECO:0007669"/>
    <property type="project" value="InterPro"/>
</dbReference>
<comment type="caution">
    <text evidence="3">The sequence shown here is derived from an EMBL/GenBank/DDBJ whole genome shotgun (WGS) entry which is preliminary data.</text>
</comment>
<keyword evidence="4" id="KW-1185">Reference proteome</keyword>
<keyword evidence="1" id="KW-0472">Membrane</keyword>
<feature type="transmembrane region" description="Helical" evidence="1">
    <location>
        <begin position="6"/>
        <end position="26"/>
    </location>
</feature>
<organism evidence="3 4">
    <name type="scientific">Paenibacillus rigui</name>
    <dbReference type="NCBI Taxonomy" id="554312"/>
    <lineage>
        <taxon>Bacteria</taxon>
        <taxon>Bacillati</taxon>
        <taxon>Bacillota</taxon>
        <taxon>Bacilli</taxon>
        <taxon>Bacillales</taxon>
        <taxon>Paenibacillaceae</taxon>
        <taxon>Paenibacillus</taxon>
    </lineage>
</organism>
<feature type="transmembrane region" description="Helical" evidence="1">
    <location>
        <begin position="93"/>
        <end position="110"/>
    </location>
</feature>
<keyword evidence="1" id="KW-1133">Transmembrane helix</keyword>
<reference evidence="3 4" key="1">
    <citation type="submission" date="2017-07" db="EMBL/GenBank/DDBJ databases">
        <title>Genome sequencing and assembly of Paenibacillus rigui.</title>
        <authorList>
            <person name="Mayilraj S."/>
        </authorList>
    </citation>
    <scope>NUCLEOTIDE SEQUENCE [LARGE SCALE GENOMIC DNA]</scope>
    <source>
        <strain evidence="3 4">JCM 16352</strain>
    </source>
</reference>
<proteinExistence type="predicted"/>
<dbReference type="Proteomes" id="UP000215509">
    <property type="component" value="Unassembled WGS sequence"/>
</dbReference>
<dbReference type="Pfam" id="PF02080">
    <property type="entry name" value="TrkA_C"/>
    <property type="match status" value="1"/>
</dbReference>
<accession>A0A229UJ90</accession>
<name>A0A229UJ90_9BACL</name>
<feature type="transmembrane region" description="Helical" evidence="1">
    <location>
        <begin position="64"/>
        <end position="87"/>
    </location>
</feature>
<gene>
    <name evidence="3" type="ORF">CF651_25840</name>
</gene>
<evidence type="ECO:0000259" key="2">
    <source>
        <dbReference type="PROSITE" id="PS51202"/>
    </source>
</evidence>
<dbReference type="InterPro" id="IPR006037">
    <property type="entry name" value="RCK_C"/>
</dbReference>
<dbReference type="EMBL" id="NMQW01000047">
    <property type="protein sequence ID" value="OXM83434.1"/>
    <property type="molecule type" value="Genomic_DNA"/>
</dbReference>
<dbReference type="AlphaFoldDB" id="A0A229UJ90"/>
<dbReference type="InterPro" id="IPR036721">
    <property type="entry name" value="RCK_C_sf"/>
</dbReference>